<gene>
    <name evidence="4" type="ORF">IAD49_02760</name>
</gene>
<dbReference type="EMBL" id="DVML01000016">
    <property type="protein sequence ID" value="HIU22484.1"/>
    <property type="molecule type" value="Genomic_DNA"/>
</dbReference>
<keyword evidence="1" id="KW-0175">Coiled coil</keyword>
<dbReference type="Proteomes" id="UP000824087">
    <property type="component" value="Unassembled WGS sequence"/>
</dbReference>
<feature type="transmembrane region" description="Helical" evidence="2">
    <location>
        <begin position="465"/>
        <end position="483"/>
    </location>
</feature>
<comment type="caution">
    <text evidence="4">The sequence shown here is derived from an EMBL/GenBank/DDBJ whole genome shotgun (WGS) entry which is preliminary data.</text>
</comment>
<evidence type="ECO:0000313" key="4">
    <source>
        <dbReference type="EMBL" id="HIU22484.1"/>
    </source>
</evidence>
<keyword evidence="2" id="KW-0812">Transmembrane</keyword>
<protein>
    <submittedName>
        <fullName evidence="4">Uncharacterized protein</fullName>
    </submittedName>
</protein>
<accession>A0A9D1HU82</accession>
<name>A0A9D1HU82_9BACT</name>
<keyword evidence="3" id="KW-0732">Signal</keyword>
<reference evidence="4" key="1">
    <citation type="submission" date="2020-10" db="EMBL/GenBank/DDBJ databases">
        <authorList>
            <person name="Gilroy R."/>
        </authorList>
    </citation>
    <scope>NUCLEOTIDE SEQUENCE</scope>
    <source>
        <strain evidence="4">CHK197-8231</strain>
    </source>
</reference>
<organism evidence="4 5">
    <name type="scientific">Candidatus Fimihabitans intestinipullorum</name>
    <dbReference type="NCBI Taxonomy" id="2840820"/>
    <lineage>
        <taxon>Bacteria</taxon>
        <taxon>Bacillati</taxon>
        <taxon>Mycoplasmatota</taxon>
        <taxon>Mycoplasmatota incertae sedis</taxon>
        <taxon>Candidatus Fimihabitans</taxon>
    </lineage>
</organism>
<dbReference type="AlphaFoldDB" id="A0A9D1HU82"/>
<reference evidence="4" key="2">
    <citation type="journal article" date="2021" name="PeerJ">
        <title>Extensive microbial diversity within the chicken gut microbiome revealed by metagenomics and culture.</title>
        <authorList>
            <person name="Gilroy R."/>
            <person name="Ravi A."/>
            <person name="Getino M."/>
            <person name="Pursley I."/>
            <person name="Horton D.L."/>
            <person name="Alikhan N.F."/>
            <person name="Baker D."/>
            <person name="Gharbi K."/>
            <person name="Hall N."/>
            <person name="Watson M."/>
            <person name="Adriaenssens E.M."/>
            <person name="Foster-Nyarko E."/>
            <person name="Jarju S."/>
            <person name="Secka A."/>
            <person name="Antonio M."/>
            <person name="Oren A."/>
            <person name="Chaudhuri R.R."/>
            <person name="La Ragione R."/>
            <person name="Hildebrand F."/>
            <person name="Pallen M.J."/>
        </authorList>
    </citation>
    <scope>NUCLEOTIDE SEQUENCE</scope>
    <source>
        <strain evidence="4">CHK197-8231</strain>
    </source>
</reference>
<sequence>MKKLFVGCILISLLSMKTVSAKEEVYYGEYGPFHDWSMQKVEESDTVQVEHEKRYRWYYDEIAYGDYTLLGEVTDTYPYQDKKQTKKGSWSEWSTLRPEEVEKRQIEEKKMYRFRKMKPIRYIYFYHAQGTDGRLSIPEIRIYAKEKIIRYQASCDTCSSNLIEGIQDGNTKDLENEMMEDSTLTLDLKQEYAIDDIRVEIYLYDEGEIDKKLTYAFTDAKEESPRFFVYNPFLVEFTSKTKDDIYHNEFAVSALQGKDPKWEKFQYSEEEVRMTVTTEVQYGIFYRYRDTYYRQYMKTRHETEEYTKEKPEKYQYKIKDSYQEWYRYRTRDKVVLSGEWIITRDDFSIDSLVREKTRDVTFETNLNLTKNGVYDIIFDLGFQKVKKKIVVDILKNDQKQYRKVQEEIELLEQDIEEVSKLTDSKEKEEMLKELKEKAIQLYKQKTELKDKLSFSNQKMGIDSRMWWYVLFILLIFLIFYLAYRKYSYEKR</sequence>
<feature type="signal peptide" evidence="3">
    <location>
        <begin position="1"/>
        <end position="21"/>
    </location>
</feature>
<feature type="coiled-coil region" evidence="1">
    <location>
        <begin position="394"/>
        <end position="451"/>
    </location>
</feature>
<proteinExistence type="predicted"/>
<feature type="chain" id="PRO_5038426685" evidence="3">
    <location>
        <begin position="22"/>
        <end position="491"/>
    </location>
</feature>
<evidence type="ECO:0000256" key="1">
    <source>
        <dbReference type="SAM" id="Coils"/>
    </source>
</evidence>
<keyword evidence="2" id="KW-1133">Transmembrane helix</keyword>
<evidence type="ECO:0000256" key="3">
    <source>
        <dbReference type="SAM" id="SignalP"/>
    </source>
</evidence>
<evidence type="ECO:0000313" key="5">
    <source>
        <dbReference type="Proteomes" id="UP000824087"/>
    </source>
</evidence>
<evidence type="ECO:0000256" key="2">
    <source>
        <dbReference type="SAM" id="Phobius"/>
    </source>
</evidence>
<keyword evidence="2" id="KW-0472">Membrane</keyword>